<gene>
    <name evidence="2" type="ORF">BP6252_10467</name>
</gene>
<accession>A0A3D8QSL1</accession>
<dbReference type="AlphaFoldDB" id="A0A3D8QSL1"/>
<dbReference type="Proteomes" id="UP000256645">
    <property type="component" value="Unassembled WGS sequence"/>
</dbReference>
<evidence type="ECO:0000256" key="1">
    <source>
        <dbReference type="SAM" id="MobiDB-lite"/>
    </source>
</evidence>
<proteinExistence type="predicted"/>
<reference evidence="2 3" key="1">
    <citation type="journal article" date="2018" name="IMA Fungus">
        <title>IMA Genome-F 9: Draft genome sequence of Annulohypoxylon stygium, Aspergillus mulundensis, Berkeleyomyces basicola (syn. Thielaviopsis basicola), Ceratocystis smalleyi, two Cercospora beticola strains, Coleophoma cylindrospora, Fusarium fracticaudum, Phialophora cf. hyalina, and Morchella septimelata.</title>
        <authorList>
            <person name="Wingfield B.D."/>
            <person name="Bills G.F."/>
            <person name="Dong Y."/>
            <person name="Huang W."/>
            <person name="Nel W.J."/>
            <person name="Swalarsk-Parry B.S."/>
            <person name="Vaghefi N."/>
            <person name="Wilken P.M."/>
            <person name="An Z."/>
            <person name="de Beer Z.W."/>
            <person name="De Vos L."/>
            <person name="Chen L."/>
            <person name="Duong T.A."/>
            <person name="Gao Y."/>
            <person name="Hammerbacher A."/>
            <person name="Kikkert J.R."/>
            <person name="Li Y."/>
            <person name="Li H."/>
            <person name="Li K."/>
            <person name="Li Q."/>
            <person name="Liu X."/>
            <person name="Ma X."/>
            <person name="Naidoo K."/>
            <person name="Pethybridge S.J."/>
            <person name="Sun J."/>
            <person name="Steenkamp E.T."/>
            <person name="van der Nest M.A."/>
            <person name="van Wyk S."/>
            <person name="Wingfield M.J."/>
            <person name="Xiong C."/>
            <person name="Yue Q."/>
            <person name="Zhang X."/>
        </authorList>
    </citation>
    <scope>NUCLEOTIDE SEQUENCE [LARGE SCALE GENOMIC DNA]</scope>
    <source>
        <strain evidence="2 3">BP6252</strain>
    </source>
</reference>
<dbReference type="EMBL" id="PDLM01000012">
    <property type="protein sequence ID" value="RDW64816.1"/>
    <property type="molecule type" value="Genomic_DNA"/>
</dbReference>
<name>A0A3D8QSL1_9HELO</name>
<evidence type="ECO:0000313" key="3">
    <source>
        <dbReference type="Proteomes" id="UP000256645"/>
    </source>
</evidence>
<feature type="region of interest" description="Disordered" evidence="1">
    <location>
        <begin position="520"/>
        <end position="541"/>
    </location>
</feature>
<protein>
    <recommendedName>
        <fullName evidence="4">Modin</fullName>
    </recommendedName>
</protein>
<dbReference type="OrthoDB" id="5227693at2759"/>
<evidence type="ECO:0008006" key="4">
    <source>
        <dbReference type="Google" id="ProtNLM"/>
    </source>
</evidence>
<sequence length="587" mass="66713">MGLNSLNQNVLTLVALVVSLVALLTTVLQVLQQYFSSADGYRRCAESVMGKWAEGTHRKLRAFEFRVEVVFETPVIFVAPPSNDKGPIPGRPIHYIDGTDLSYENTRVLRKSEQTEVDLQTAKQVHTADDERASWLTLLSTLQQKELESRAWDEKQRDLGPAKPGHSKDINPPEYGIACCLQSKTRSWDFMPSSITKPYATSAICHLVEIMAMVGMYWKAFDQSFWNLRAEGNGHILTATEVHGLGVMVNFAVSGKAVFKENRVIPSEDIKDLCFGFVSDIFTTMGYQAKHPDAQSLNLLFGRPEDVRNTLESLGCSADLVKKYEKDHKHIFSVSFEIVAMLSQVVRIRGSSFRMIPNPTEDFWLKIIDPKKPSWKMTRLMEIFQAKLRKYMSTEDLSTNTQLKRIIQDWDSVKEVDECKDDLSLCIRAREAIHDAIDNVDKYLLEEVDQALILGVLVAHLKAVMDELDNPESVLNSIVLANKEAPLVNFYFNEIFPTVIKSKVNATDRSPLYKAGNEQADLHSSRVDGGTRHPRDPTKQERERRSEVWLTLVFRMFCWLLLHDFDHKDAKIVPSDLRGSRMPVFIG</sequence>
<organism evidence="2 3">
    <name type="scientific">Coleophoma cylindrospora</name>
    <dbReference type="NCBI Taxonomy" id="1849047"/>
    <lineage>
        <taxon>Eukaryota</taxon>
        <taxon>Fungi</taxon>
        <taxon>Dikarya</taxon>
        <taxon>Ascomycota</taxon>
        <taxon>Pezizomycotina</taxon>
        <taxon>Leotiomycetes</taxon>
        <taxon>Helotiales</taxon>
        <taxon>Dermateaceae</taxon>
        <taxon>Coleophoma</taxon>
    </lineage>
</organism>
<evidence type="ECO:0000313" key="2">
    <source>
        <dbReference type="EMBL" id="RDW64816.1"/>
    </source>
</evidence>
<keyword evidence="3" id="KW-1185">Reference proteome</keyword>
<dbReference type="STRING" id="1849047.A0A3D8QSL1"/>
<comment type="caution">
    <text evidence="2">The sequence shown here is derived from an EMBL/GenBank/DDBJ whole genome shotgun (WGS) entry which is preliminary data.</text>
</comment>